<accession>A0A2T2Y8S5</accession>
<keyword evidence="1" id="KW-0732">Signal</keyword>
<evidence type="ECO:0000313" key="2">
    <source>
        <dbReference type="EMBL" id="PSR51920.1"/>
    </source>
</evidence>
<name>A0A2T2Y8S5_9BACT</name>
<dbReference type="RefSeq" id="WP_106933741.1">
    <property type="nucleotide sequence ID" value="NZ_PYFT01000002.1"/>
</dbReference>
<dbReference type="Proteomes" id="UP000240357">
    <property type="component" value="Unassembled WGS sequence"/>
</dbReference>
<organism evidence="2 3">
    <name type="scientific">Adhaeribacter arboris</name>
    <dbReference type="NCBI Taxonomy" id="2072846"/>
    <lineage>
        <taxon>Bacteria</taxon>
        <taxon>Pseudomonadati</taxon>
        <taxon>Bacteroidota</taxon>
        <taxon>Cytophagia</taxon>
        <taxon>Cytophagales</taxon>
        <taxon>Hymenobacteraceae</taxon>
        <taxon>Adhaeribacter</taxon>
    </lineage>
</organism>
<proteinExistence type="predicted"/>
<dbReference type="Pfam" id="PF13595">
    <property type="entry name" value="DUF4138"/>
    <property type="match status" value="1"/>
</dbReference>
<evidence type="ECO:0000313" key="3">
    <source>
        <dbReference type="Proteomes" id="UP000240357"/>
    </source>
</evidence>
<reference evidence="2 3" key="1">
    <citation type="submission" date="2018-03" db="EMBL/GenBank/DDBJ databases">
        <title>Adhaeribacter sp. HMF7605 Genome sequencing and assembly.</title>
        <authorList>
            <person name="Kang H."/>
            <person name="Kang J."/>
            <person name="Cha I."/>
            <person name="Kim H."/>
            <person name="Joh K."/>
        </authorList>
    </citation>
    <scope>NUCLEOTIDE SEQUENCE [LARGE SCALE GENOMIC DNA]</scope>
    <source>
        <strain evidence="2 3">HMF7605</strain>
    </source>
</reference>
<evidence type="ECO:0000256" key="1">
    <source>
        <dbReference type="SAM" id="SignalP"/>
    </source>
</evidence>
<feature type="signal peptide" evidence="1">
    <location>
        <begin position="1"/>
        <end position="19"/>
    </location>
</feature>
<dbReference type="AlphaFoldDB" id="A0A2T2Y8S5"/>
<dbReference type="EMBL" id="PYFT01000002">
    <property type="protein sequence ID" value="PSR51920.1"/>
    <property type="molecule type" value="Genomic_DNA"/>
</dbReference>
<protein>
    <submittedName>
        <fullName evidence="2">Conjugative transposon protein TraN</fullName>
    </submittedName>
</protein>
<keyword evidence="3" id="KW-1185">Reference proteome</keyword>
<dbReference type="OrthoDB" id="1038500at2"/>
<sequence>MKNTLMLFILMAITLPALCQKTAPQVIYVNETISTHFVSPEPIKYVDISTNDVAGDIPVDNIFRIKPKQANPKLGIVTIVGERFMVQYKLAYSTPASASSEVRIDPTQVDEYLNPDVAMSEQEMKRFSLLALQQKPVGRSVSTKKDKMQAVVNNIYTIGDYFFIDFSITNKTNIAYDIDQIRFKIEDKKVVKSTNFQQLEIQPVHQLFNNDSFKRRYRNVFVFKKFTFPDEKVFNIEVAEKQVSGRTISVKVDYKDVLKADTL</sequence>
<gene>
    <name evidence="2" type="primary">traN</name>
    <name evidence="2" type="ORF">AHMF7605_28850</name>
</gene>
<feature type="chain" id="PRO_5015482254" evidence="1">
    <location>
        <begin position="20"/>
        <end position="263"/>
    </location>
</feature>
<dbReference type="InterPro" id="IPR022298">
    <property type="entry name" value="Conjug_transposon_TraN"/>
</dbReference>
<comment type="caution">
    <text evidence="2">The sequence shown here is derived from an EMBL/GenBank/DDBJ whole genome shotgun (WGS) entry which is preliminary data.</text>
</comment>
<dbReference type="NCBIfam" id="TIGR03780">
    <property type="entry name" value="Bac_Flav_CT_N"/>
    <property type="match status" value="1"/>
</dbReference>